<evidence type="ECO:0000256" key="6">
    <source>
        <dbReference type="ARBA" id="ARBA00023242"/>
    </source>
</evidence>
<dbReference type="PANTHER" id="PTHR23329">
    <property type="entry name" value="TUFTELIN-INTERACTING PROTEIN 11-RELATED"/>
    <property type="match status" value="1"/>
</dbReference>
<feature type="compositionally biased region" description="Basic and acidic residues" evidence="8">
    <location>
        <begin position="44"/>
        <end position="62"/>
    </location>
</feature>
<dbReference type="InterPro" id="IPR022159">
    <property type="entry name" value="STIP/TFIP11_N"/>
</dbReference>
<evidence type="ECO:0000313" key="11">
    <source>
        <dbReference type="Proteomes" id="UP001491310"/>
    </source>
</evidence>
<feature type="compositionally biased region" description="Basic and acidic residues" evidence="8">
    <location>
        <begin position="165"/>
        <end position="182"/>
    </location>
</feature>
<proteinExistence type="inferred from homology"/>
<evidence type="ECO:0000256" key="1">
    <source>
        <dbReference type="ARBA" id="ARBA00004123"/>
    </source>
</evidence>
<keyword evidence="5 7" id="KW-0508">mRNA splicing</keyword>
<dbReference type="SMART" id="SM00443">
    <property type="entry name" value="G_patch"/>
    <property type="match status" value="1"/>
</dbReference>
<dbReference type="EMBL" id="JALJOT010000007">
    <property type="protein sequence ID" value="KAK9908963.1"/>
    <property type="molecule type" value="Genomic_DNA"/>
</dbReference>
<evidence type="ECO:0000256" key="4">
    <source>
        <dbReference type="ARBA" id="ARBA00022728"/>
    </source>
</evidence>
<comment type="similarity">
    <text evidence="2 7">Belongs to the TFP11/STIP family.</text>
</comment>
<dbReference type="InterPro" id="IPR022783">
    <property type="entry name" value="GCFC_dom"/>
</dbReference>
<evidence type="ECO:0000313" key="10">
    <source>
        <dbReference type="EMBL" id="KAK9908963.1"/>
    </source>
</evidence>
<protein>
    <recommendedName>
        <fullName evidence="9">G-patch domain-containing protein</fullName>
    </recommendedName>
</protein>
<evidence type="ECO:0000256" key="2">
    <source>
        <dbReference type="ARBA" id="ARBA00010900"/>
    </source>
</evidence>
<comment type="subcellular location">
    <subcellularLocation>
        <location evidence="1 7">Nucleus</location>
    </subcellularLocation>
</comment>
<feature type="region of interest" description="Disordered" evidence="8">
    <location>
        <begin position="1"/>
        <end position="196"/>
    </location>
</feature>
<reference evidence="10 11" key="1">
    <citation type="journal article" date="2024" name="Nat. Commun.">
        <title>Phylogenomics reveals the evolutionary origins of lichenization in chlorophyte algae.</title>
        <authorList>
            <person name="Puginier C."/>
            <person name="Libourel C."/>
            <person name="Otte J."/>
            <person name="Skaloud P."/>
            <person name="Haon M."/>
            <person name="Grisel S."/>
            <person name="Petersen M."/>
            <person name="Berrin J.G."/>
            <person name="Delaux P.M."/>
            <person name="Dal Grande F."/>
            <person name="Keller J."/>
        </authorList>
    </citation>
    <scope>NUCLEOTIDE SEQUENCE [LARGE SCALE GENOMIC DNA]</scope>
    <source>
        <strain evidence="10 11">SAG 216-7</strain>
    </source>
</reference>
<feature type="domain" description="G-patch" evidence="9">
    <location>
        <begin position="204"/>
        <end position="250"/>
    </location>
</feature>
<dbReference type="Pfam" id="PF12457">
    <property type="entry name" value="TIP_N"/>
    <property type="match status" value="1"/>
</dbReference>
<keyword evidence="11" id="KW-1185">Reference proteome</keyword>
<dbReference type="PIRSF" id="PIRSF017706">
    <property type="entry name" value="TFIP11"/>
    <property type="match status" value="1"/>
</dbReference>
<gene>
    <name evidence="10" type="ORF">WJX75_005251</name>
</gene>
<keyword evidence="4 7" id="KW-0747">Spliceosome</keyword>
<evidence type="ECO:0000256" key="5">
    <source>
        <dbReference type="ARBA" id="ARBA00023187"/>
    </source>
</evidence>
<accession>A0ABR2YPW1</accession>
<dbReference type="Pfam" id="PF01585">
    <property type="entry name" value="G-patch"/>
    <property type="match status" value="1"/>
</dbReference>
<dbReference type="InterPro" id="IPR000467">
    <property type="entry name" value="G_patch_dom"/>
</dbReference>
<dbReference type="Pfam" id="PF07842">
    <property type="entry name" value="GCFC"/>
    <property type="match status" value="1"/>
</dbReference>
<keyword evidence="6 7" id="KW-0539">Nucleus</keyword>
<name>A0ABR2YPW1_9CHLO</name>
<dbReference type="PANTHER" id="PTHR23329:SF1">
    <property type="entry name" value="TUFTELIN-INTERACTING PROTEIN 11"/>
    <property type="match status" value="1"/>
</dbReference>
<organism evidence="10 11">
    <name type="scientific">Coccomyxa subellipsoidea</name>
    <dbReference type="NCBI Taxonomy" id="248742"/>
    <lineage>
        <taxon>Eukaryota</taxon>
        <taxon>Viridiplantae</taxon>
        <taxon>Chlorophyta</taxon>
        <taxon>core chlorophytes</taxon>
        <taxon>Trebouxiophyceae</taxon>
        <taxon>Trebouxiophyceae incertae sedis</taxon>
        <taxon>Coccomyxaceae</taxon>
        <taxon>Coccomyxa</taxon>
    </lineage>
</organism>
<dbReference type="InterPro" id="IPR045211">
    <property type="entry name" value="TFP11/STIP/Ntr1"/>
</dbReference>
<dbReference type="PROSITE" id="PS50174">
    <property type="entry name" value="G_PATCH"/>
    <property type="match status" value="1"/>
</dbReference>
<keyword evidence="3 7" id="KW-0507">mRNA processing</keyword>
<evidence type="ECO:0000256" key="7">
    <source>
        <dbReference type="PIRNR" id="PIRNR017706"/>
    </source>
</evidence>
<evidence type="ECO:0000256" key="3">
    <source>
        <dbReference type="ARBA" id="ARBA00022664"/>
    </source>
</evidence>
<evidence type="ECO:0000256" key="8">
    <source>
        <dbReference type="SAM" id="MobiDB-lite"/>
    </source>
</evidence>
<comment type="caution">
    <text evidence="10">The sequence shown here is derived from an EMBL/GenBank/DDBJ whole genome shotgun (WGS) entry which is preliminary data.</text>
</comment>
<dbReference type="Proteomes" id="UP001491310">
    <property type="component" value="Unassembled WGS sequence"/>
</dbReference>
<sequence>MAKQSNMEEDQQYERFDVDNDFEGGQWVGGEYFYTEKKRKRRQTKEEHLYGYESDRSDEDRPRRGKGQKKAADYTRPVGFVSSGVVKSTEEKPEDIETAEHSEAGLGARNGLGAQQNGTGLGFPGHSISSGMGFKPAKEPQIQLDFEEDDGVVLPTSFGKSVKQAAEERLKEKKRREREQKKASTSKVASANGAPAVGEFERHTKGIGAKLLASMGYKEGQGLGRNKQGISKPIEVKLRPKGMGMGFNDYEEHKLIPDEKPAEKPAEKAKEDAVDVKLWRKRHAAARVKREFRTADEVLQEAAEKPAAAPRQTILDMRGPQARLVTNLEHLNVMDEEAVGGDLVPMPELQHNLRLLVDLAEADIQRIDGKLRQEKDTAVILGREQARLQEEVEVARRQVAQAAHVLQEVSRCQATDAHLSLADVARTYSALRSGYREEYLMYNLAAAALSQVLPRFTALLAEWQPLEEPSRGLQELSAWRPLLESDAQRDAIFQDVAPSVSDDPYTRLLSAVVLPRLAGAITNTWEPRDPEPPLRFLEQWGDLLPTSVQRSILDTLILPKLSRAVQAWEPREERVPLHAWLHPWLEMLGPQLEDLYPTIRFKLAAALQAWHPSDASALALLSPWHKVFEGKEWAALIGRSILPKLAYTLAAEFAVNPVAQDLTAWQWVMSWAGVLPRAQLISLLEDHFFPQWHAVLQHWLAHNPDYDEVTAWYLGWKGMLPAEAQDHERIRAHLNSALNAMNSAVEGIPLQYSQPASAAAAGAGYGYAGGAGAVPAAGYAEQRAYDGTRAPEPSLRQLVESFAQEAGVEFLPKAGRRHEGLQVYGFGGVSCVIDTSAGLVRAHIGGHWVLTTLDDLLNEARKRQRL</sequence>
<dbReference type="InterPro" id="IPR024933">
    <property type="entry name" value="TFP11"/>
</dbReference>
<evidence type="ECO:0000259" key="9">
    <source>
        <dbReference type="PROSITE" id="PS50174"/>
    </source>
</evidence>